<gene>
    <name evidence="1" type="ORF">GCM10010909_04950</name>
</gene>
<dbReference type="RefSeq" id="WP_284256350.1">
    <property type="nucleotide sequence ID" value="NZ_BSOS01000007.1"/>
</dbReference>
<organism evidence="1 2">
    <name type="scientific">Acidocella aquatica</name>
    <dbReference type="NCBI Taxonomy" id="1922313"/>
    <lineage>
        <taxon>Bacteria</taxon>
        <taxon>Pseudomonadati</taxon>
        <taxon>Pseudomonadota</taxon>
        <taxon>Alphaproteobacteria</taxon>
        <taxon>Acetobacterales</taxon>
        <taxon>Acidocellaceae</taxon>
        <taxon>Acidocella</taxon>
    </lineage>
</organism>
<keyword evidence="2" id="KW-1185">Reference proteome</keyword>
<accession>A0ABQ6A3C7</accession>
<proteinExistence type="predicted"/>
<protein>
    <submittedName>
        <fullName evidence="1">Uncharacterized protein</fullName>
    </submittedName>
</protein>
<reference evidence="2" key="1">
    <citation type="journal article" date="2019" name="Int. J. Syst. Evol. Microbiol.">
        <title>The Global Catalogue of Microorganisms (GCM) 10K type strain sequencing project: providing services to taxonomists for standard genome sequencing and annotation.</title>
        <authorList>
            <consortium name="The Broad Institute Genomics Platform"/>
            <consortium name="The Broad Institute Genome Sequencing Center for Infectious Disease"/>
            <person name="Wu L."/>
            <person name="Ma J."/>
        </authorList>
    </citation>
    <scope>NUCLEOTIDE SEQUENCE [LARGE SCALE GENOMIC DNA]</scope>
    <source>
        <strain evidence="2">NBRC 112502</strain>
    </source>
</reference>
<comment type="caution">
    <text evidence="1">The sequence shown here is derived from an EMBL/GenBank/DDBJ whole genome shotgun (WGS) entry which is preliminary data.</text>
</comment>
<sequence>MADRSTRVLLAVIACGIWVNVAITVMTLNAVNSQPGAPDISTIQRDLDSIASDVSDVKSNTDAVPVISSNEDTLLSVICGSGLNPNGGTVACAGH</sequence>
<evidence type="ECO:0000313" key="2">
    <source>
        <dbReference type="Proteomes" id="UP001156641"/>
    </source>
</evidence>
<name>A0ABQ6A3C7_9PROT</name>
<evidence type="ECO:0000313" key="1">
    <source>
        <dbReference type="EMBL" id="GLR65817.1"/>
    </source>
</evidence>
<dbReference type="Proteomes" id="UP001156641">
    <property type="component" value="Unassembled WGS sequence"/>
</dbReference>
<dbReference type="EMBL" id="BSOS01000007">
    <property type="protein sequence ID" value="GLR65817.1"/>
    <property type="molecule type" value="Genomic_DNA"/>
</dbReference>